<dbReference type="STRING" id="597362.K5Y2F0"/>
<name>K5Y2F0_AGABU</name>
<reference evidence="4" key="1">
    <citation type="journal article" date="2012" name="Proc. Natl. Acad. Sci. U.S.A.">
        <title>Genome sequence of the button mushroom Agaricus bisporus reveals mechanisms governing adaptation to a humic-rich ecological niche.</title>
        <authorList>
            <person name="Morin E."/>
            <person name="Kohler A."/>
            <person name="Baker A.R."/>
            <person name="Foulongne-Oriol M."/>
            <person name="Lombard V."/>
            <person name="Nagy L.G."/>
            <person name="Ohm R.A."/>
            <person name="Patyshakuliyeva A."/>
            <person name="Brun A."/>
            <person name="Aerts A.L."/>
            <person name="Bailey A.M."/>
            <person name="Billette C."/>
            <person name="Coutinho P.M."/>
            <person name="Deakin G."/>
            <person name="Doddapaneni H."/>
            <person name="Floudas D."/>
            <person name="Grimwood J."/>
            <person name="Hilden K."/>
            <person name="Kuees U."/>
            <person name="LaButti K.M."/>
            <person name="Lapidus A."/>
            <person name="Lindquist E.A."/>
            <person name="Lucas S.M."/>
            <person name="Murat C."/>
            <person name="Riley R.W."/>
            <person name="Salamov A.A."/>
            <person name="Schmutz J."/>
            <person name="Subramanian V."/>
            <person name="Woesten H.A.B."/>
            <person name="Xu J."/>
            <person name="Eastwood D.C."/>
            <person name="Foster G.D."/>
            <person name="Sonnenberg A.S."/>
            <person name="Cullen D."/>
            <person name="de Vries R.P."/>
            <person name="Lundell T."/>
            <person name="Hibbett D.S."/>
            <person name="Henrissat B."/>
            <person name="Burton K.S."/>
            <person name="Kerrigan R.W."/>
            <person name="Challen M.P."/>
            <person name="Grigoriev I.V."/>
            <person name="Martin F."/>
        </authorList>
    </citation>
    <scope>NUCLEOTIDE SEQUENCE [LARGE SCALE GENOMIC DNA]</scope>
    <source>
        <strain evidence="4">JB137-S8 / ATCC MYA-4627 / FGSC 10392</strain>
    </source>
</reference>
<evidence type="ECO:0000256" key="1">
    <source>
        <dbReference type="SAM" id="MobiDB-lite"/>
    </source>
</evidence>
<dbReference type="InterPro" id="IPR019236">
    <property type="entry name" value="APP1_cat"/>
</dbReference>
<dbReference type="GO" id="GO:0030479">
    <property type="term" value="C:actin cortical patch"/>
    <property type="evidence" value="ECO:0007669"/>
    <property type="project" value="TreeGrafter"/>
</dbReference>
<protein>
    <recommendedName>
        <fullName evidence="2">Phosphatidate phosphatase APP1 catalytic domain-containing protein</fullName>
    </recommendedName>
</protein>
<dbReference type="OMA" id="QSWKEWA"/>
<sequence length="487" mass="54307">MSRYLSRFKGLLSDDRDRSWRSWAAQKLQRKPEACSETLVLFPGWATRRYHPGSSSESAPFDIEASVSGYATSCRTNAPMTRSQRAFIRIAKGFAALPRITDQPMTPDENFNPLGDDLKTLEQQFRSLNTEDSDTESSPSPSFLTAPPRQINTPLDVLQKLHCNLESRVQLFWSSCLSARTVRLHLFASPRDSLSFDAAHRHVEDDAHRPIATVDVLTGVDGSFNARVCIPWEKLCEHHRGVYIAYGLPAEEHDLVIVAELLPPPVLNTSVSTPNITSQTAQDPLKAIFIWTPIRIISDIDDTVKMSGITEGARAVFHNVFVKELKDGIIPGMGEWYTNMWERGVRFHYVSNGPFEYLSILHEFFSLSKLPPGSIKLKSYAGRSLLSGLLSAPAARKRAGVIEILDSFPDSNFILIGDSGEQDLELYADLAREREDQILAVFIRDADEASYAPIQDPTGWEMVDAGKAGMRIDSEPLLDYSRSSSSA</sequence>
<dbReference type="eggNOG" id="ENOG502QT5E">
    <property type="taxonomic scope" value="Eukaryota"/>
</dbReference>
<dbReference type="InParanoid" id="K5Y2F0"/>
<evidence type="ECO:0000313" key="3">
    <source>
        <dbReference type="EMBL" id="EKM82035.1"/>
    </source>
</evidence>
<evidence type="ECO:0000313" key="4">
    <source>
        <dbReference type="Proteomes" id="UP000008493"/>
    </source>
</evidence>
<gene>
    <name evidence="3" type="ORF">AGABI1DRAFT_35522</name>
</gene>
<accession>K5Y2F0</accession>
<dbReference type="Proteomes" id="UP000008493">
    <property type="component" value="Unassembled WGS sequence"/>
</dbReference>
<keyword evidence="4" id="KW-1185">Reference proteome</keyword>
<dbReference type="PANTHER" id="PTHR28208:SF3">
    <property type="entry name" value="PHOSPHATIDATE PHOSPHATASE APP1"/>
    <property type="match status" value="1"/>
</dbReference>
<dbReference type="InterPro" id="IPR052935">
    <property type="entry name" value="Mg2+_PAP"/>
</dbReference>
<feature type="domain" description="Phosphatidate phosphatase APP1 catalytic" evidence="2">
    <location>
        <begin position="294"/>
        <end position="445"/>
    </location>
</feature>
<evidence type="ECO:0000259" key="2">
    <source>
        <dbReference type="Pfam" id="PF09949"/>
    </source>
</evidence>
<organism evidence="3 4">
    <name type="scientific">Agaricus bisporus var. burnettii (strain JB137-S8 / ATCC MYA-4627 / FGSC 10392)</name>
    <name type="common">White button mushroom</name>
    <dbReference type="NCBI Taxonomy" id="597362"/>
    <lineage>
        <taxon>Eukaryota</taxon>
        <taxon>Fungi</taxon>
        <taxon>Dikarya</taxon>
        <taxon>Basidiomycota</taxon>
        <taxon>Agaricomycotina</taxon>
        <taxon>Agaricomycetes</taxon>
        <taxon>Agaricomycetidae</taxon>
        <taxon>Agaricales</taxon>
        <taxon>Agaricineae</taxon>
        <taxon>Agaricaceae</taxon>
        <taxon>Agaricus</taxon>
    </lineage>
</organism>
<dbReference type="Pfam" id="PF09949">
    <property type="entry name" value="APP1_cat"/>
    <property type="match status" value="1"/>
</dbReference>
<feature type="non-terminal residue" evidence="3">
    <location>
        <position position="487"/>
    </location>
</feature>
<feature type="region of interest" description="Disordered" evidence="1">
    <location>
        <begin position="128"/>
        <end position="149"/>
    </location>
</feature>
<dbReference type="RefSeq" id="XP_007327121.1">
    <property type="nucleotide sequence ID" value="XM_007327059.1"/>
</dbReference>
<dbReference type="KEGG" id="abp:AGABI1DRAFT35522"/>
<dbReference type="OrthoDB" id="2117591at2759"/>
<dbReference type="EMBL" id="JH971387">
    <property type="protein sequence ID" value="EKM82035.1"/>
    <property type="molecule type" value="Genomic_DNA"/>
</dbReference>
<dbReference type="GO" id="GO:0008195">
    <property type="term" value="F:phosphatidate phosphatase activity"/>
    <property type="evidence" value="ECO:0007669"/>
    <property type="project" value="InterPro"/>
</dbReference>
<dbReference type="HOGENOM" id="CLU_017236_0_0_1"/>
<dbReference type="AlphaFoldDB" id="K5Y2F0"/>
<dbReference type="GeneID" id="18829143"/>
<dbReference type="PANTHER" id="PTHR28208">
    <property type="entry name" value="PHOSPHATIDATE PHOSPHATASE APP1"/>
    <property type="match status" value="1"/>
</dbReference>
<proteinExistence type="predicted"/>